<dbReference type="Gene3D" id="3.40.630.30">
    <property type="match status" value="1"/>
</dbReference>
<dbReference type="PROSITE" id="PS51186">
    <property type="entry name" value="GNAT"/>
    <property type="match status" value="1"/>
</dbReference>
<dbReference type="Proteomes" id="UP000233256">
    <property type="component" value="Unassembled WGS sequence"/>
</dbReference>
<comment type="caution">
    <text evidence="2">The sequence shown here is derived from an EMBL/GenBank/DDBJ whole genome shotgun (WGS) entry which is preliminary data.</text>
</comment>
<gene>
    <name evidence="2" type="ORF">CVV64_21760</name>
</gene>
<dbReference type="AlphaFoldDB" id="A0A2N1PH47"/>
<accession>A0A2N1PH47</accession>
<dbReference type="GO" id="GO:0016747">
    <property type="term" value="F:acyltransferase activity, transferring groups other than amino-acyl groups"/>
    <property type="evidence" value="ECO:0007669"/>
    <property type="project" value="InterPro"/>
</dbReference>
<organism evidence="2 3">
    <name type="scientific">Candidatus Wallbacteria bacterium HGW-Wallbacteria-1</name>
    <dbReference type="NCBI Taxonomy" id="2013854"/>
    <lineage>
        <taxon>Bacteria</taxon>
        <taxon>Candidatus Walliibacteriota</taxon>
    </lineage>
</organism>
<evidence type="ECO:0000313" key="3">
    <source>
        <dbReference type="Proteomes" id="UP000233256"/>
    </source>
</evidence>
<evidence type="ECO:0000313" key="2">
    <source>
        <dbReference type="EMBL" id="PKK87647.1"/>
    </source>
</evidence>
<dbReference type="InterPro" id="IPR016181">
    <property type="entry name" value="Acyl_CoA_acyltransferase"/>
</dbReference>
<name>A0A2N1PH47_9BACT</name>
<dbReference type="SUPFAM" id="SSF55729">
    <property type="entry name" value="Acyl-CoA N-acyltransferases (Nat)"/>
    <property type="match status" value="1"/>
</dbReference>
<proteinExistence type="predicted"/>
<evidence type="ECO:0000259" key="1">
    <source>
        <dbReference type="PROSITE" id="PS51186"/>
    </source>
</evidence>
<dbReference type="EMBL" id="PGXC01000123">
    <property type="protein sequence ID" value="PKK87647.1"/>
    <property type="molecule type" value="Genomic_DNA"/>
</dbReference>
<feature type="non-terminal residue" evidence="2">
    <location>
        <position position="160"/>
    </location>
</feature>
<dbReference type="InterPro" id="IPR000182">
    <property type="entry name" value="GNAT_dom"/>
</dbReference>
<protein>
    <recommendedName>
        <fullName evidence="1">N-acetyltransferase domain-containing protein</fullName>
    </recommendedName>
</protein>
<sequence length="160" mass="18997">MPITIRPLEHDDIPRIMEIEHRCFDSDVWESAEIYGERIDTFGHGNLGFFHGDTLIGFFWCELWSREERYDLARFELSHHPRQFFDPNGTEMYISSFAVDPDYRHLLRGKETFSLGMARMRETHPFESAILLVSAQWHAARTIYTQWGFSEVQRIEGFFT</sequence>
<reference evidence="2 3" key="1">
    <citation type="journal article" date="2017" name="ISME J.">
        <title>Potential for microbial H2 and metal transformations associated with novel bacteria and archaea in deep terrestrial subsurface sediments.</title>
        <authorList>
            <person name="Hernsdorf A.W."/>
            <person name="Amano Y."/>
            <person name="Miyakawa K."/>
            <person name="Ise K."/>
            <person name="Suzuki Y."/>
            <person name="Anantharaman K."/>
            <person name="Probst A."/>
            <person name="Burstein D."/>
            <person name="Thomas B.C."/>
            <person name="Banfield J.F."/>
        </authorList>
    </citation>
    <scope>NUCLEOTIDE SEQUENCE [LARGE SCALE GENOMIC DNA]</scope>
    <source>
        <strain evidence="2">HGW-Wallbacteria-1</strain>
    </source>
</reference>
<feature type="domain" description="N-acetyltransferase" evidence="1">
    <location>
        <begin position="3"/>
        <end position="160"/>
    </location>
</feature>